<proteinExistence type="predicted"/>
<organism evidence="1 2">
    <name type="scientific">Deinococcus reticulitermitis</name>
    <dbReference type="NCBI Taxonomy" id="856736"/>
    <lineage>
        <taxon>Bacteria</taxon>
        <taxon>Thermotogati</taxon>
        <taxon>Deinococcota</taxon>
        <taxon>Deinococci</taxon>
        <taxon>Deinococcales</taxon>
        <taxon>Deinococcaceae</taxon>
        <taxon>Deinococcus</taxon>
    </lineage>
</organism>
<dbReference type="AlphaFoldDB" id="A0A1H7C9P6"/>
<dbReference type="Proteomes" id="UP000199223">
    <property type="component" value="Unassembled WGS sequence"/>
</dbReference>
<dbReference type="InterPro" id="IPR027417">
    <property type="entry name" value="P-loop_NTPase"/>
</dbReference>
<sequence length="1160" mass="126534">MPQADLPHPDLTNADVFHRNPQTFIIPNNGVTTLSAPDDDKEWSVLRWELESFVCEGQYADGLRRLLGTYLGRVNEAEQPGWWVSGFYGSGKSHFVRVLEHLWADTLFPDGSTARELVTMPQDVHDLLRELTTVGRREGGLWAASGTLGAEVEGAVRLAFARILLRAAGLPAEYQQGRLVMWLMHKGAYEAVRAEVEASSETWRFALGNMYLSQPLAAAIQKHVPGYDDHATVRELLRLQFPKPGDLSEDELIRVAEDLMALRSQKAGRMPCTLVVLDEVQQYIGDSRDRVDQVARLAETVTKRFGGRLLLVATGQSAMGATPQLAKIKDRFPMPVELSSTDVDQVVRKVILRKEPQHLPALTAALEGASGEIARHLSGSKLSAQEGDHAVLAPDYPILPTRRRLWEEFLRAIDRAGSTGQLRSQLRITHEASQAVAERSVGHVVGADFVYRPLAGHLRSTSVLLDDTYTLIERLDDGTEQGRLRQRVAQLLFILSKIDSRLGVRPTEGTLADLLIEDLGAGSGGLRARLPELLREMVNQGIVMQTGQDYRLQTKEGGEWESAFRSALNALQDDEVRQVQEREALLRKAMDTVTKGQLTISQGASKTPRRAELVYDAPTPGSGSGSGSASGNVPVWVRPGWTASVQEVRQDALAAGSDAPTVFVYVPEPRRAELKEHLTTWLAATEVLSARPTVTTPEAQEARTAMLTRRNNAQADVERLIAQAVDGAQVFQAGGQEIEGSLRSALPTALQAAVSRLYPRFGDGDHARWETAYRQARQENHSALEAVGFHDDPTRHPVVKAVLGEIGAGKKGTEVRRTFTGTPYGWPQDAVDTALTLLTLTGHLRASVNGSPVQAKQLDASTLSKAEFRLENVTLTKGQLLTVRKLYQDIGLKPDAGQEAAQAGAYVKALTDRVNASGGDAPLPERLPEGPLAALRGLSGPELLLKMAESSAELLALRQEADARAELATRRMDHWHKLQTLLRHSADAELKAQAEAIRTGRLLLTDPDPMEPLRTALMNGLRASLQAARAAYAGAYAAGTGSLSSLPQWAALSPQEQAGWLTREGLSEPTEEKFSGITDIVAALDRRSLTEWHATTEALPTRFDRVRQAFLKSLEPAAKWLRPPGATLKTAGDVDAYVSALRAQLMGIVEGGQPVIVQGE</sequence>
<keyword evidence="2" id="KW-1185">Reference proteome</keyword>
<accession>A0A1H7C9P6</accession>
<dbReference type="EMBL" id="FNZA01000025">
    <property type="protein sequence ID" value="SEJ86489.1"/>
    <property type="molecule type" value="Genomic_DNA"/>
</dbReference>
<dbReference type="STRING" id="856736.SAMN04488058_1259"/>
<dbReference type="InterPro" id="IPR047679">
    <property type="entry name" value="BREX_BrxC"/>
</dbReference>
<evidence type="ECO:0000313" key="1">
    <source>
        <dbReference type="EMBL" id="SEJ86489.1"/>
    </source>
</evidence>
<dbReference type="SUPFAM" id="SSF52540">
    <property type="entry name" value="P-loop containing nucleoside triphosphate hydrolases"/>
    <property type="match status" value="1"/>
</dbReference>
<dbReference type="RefSeq" id="WP_092265648.1">
    <property type="nucleotide sequence ID" value="NZ_FNZA01000025.1"/>
</dbReference>
<dbReference type="OrthoDB" id="3201900at2"/>
<name>A0A1H7C9P6_9DEIO</name>
<reference evidence="2" key="1">
    <citation type="submission" date="2016-10" db="EMBL/GenBank/DDBJ databases">
        <authorList>
            <person name="Varghese N."/>
            <person name="Submissions S."/>
        </authorList>
    </citation>
    <scope>NUCLEOTIDE SEQUENCE [LARGE SCALE GENOMIC DNA]</scope>
    <source>
        <strain evidence="2">CGMCC 1.10218</strain>
    </source>
</reference>
<gene>
    <name evidence="1" type="ORF">SAMN04488058_1259</name>
</gene>
<dbReference type="NCBIfam" id="NF033441">
    <property type="entry name" value="BREX_BrxC"/>
    <property type="match status" value="1"/>
</dbReference>
<evidence type="ECO:0008006" key="3">
    <source>
        <dbReference type="Google" id="ProtNLM"/>
    </source>
</evidence>
<evidence type="ECO:0000313" key="2">
    <source>
        <dbReference type="Proteomes" id="UP000199223"/>
    </source>
</evidence>
<protein>
    <recommendedName>
        <fullName evidence="3">BREX system P-loop protein BrxC</fullName>
    </recommendedName>
</protein>